<dbReference type="OrthoDB" id="364892at2759"/>
<keyword evidence="5" id="KW-0547">Nucleotide-binding</keyword>
<organism evidence="13 15">
    <name type="scientific">Yarrowia lipolytica</name>
    <name type="common">Candida lipolytica</name>
    <dbReference type="NCBI Taxonomy" id="4952"/>
    <lineage>
        <taxon>Eukaryota</taxon>
        <taxon>Fungi</taxon>
        <taxon>Dikarya</taxon>
        <taxon>Ascomycota</taxon>
        <taxon>Saccharomycotina</taxon>
        <taxon>Dipodascomycetes</taxon>
        <taxon>Dipodascales</taxon>
        <taxon>Dipodascales incertae sedis</taxon>
        <taxon>Yarrowia</taxon>
    </lineage>
</organism>
<dbReference type="GO" id="GO:0000398">
    <property type="term" value="P:mRNA splicing, via spliceosome"/>
    <property type="evidence" value="ECO:0007669"/>
    <property type="project" value="UniProtKB-ARBA"/>
</dbReference>
<dbReference type="CDD" id="cd04167">
    <property type="entry name" value="Snu114p"/>
    <property type="match status" value="1"/>
</dbReference>
<dbReference type="Pfam" id="PF16004">
    <property type="entry name" value="EFTUD2"/>
    <property type="match status" value="1"/>
</dbReference>
<evidence type="ECO:0000256" key="7">
    <source>
        <dbReference type="ARBA" id="ARBA00023187"/>
    </source>
</evidence>
<dbReference type="CDD" id="cd04090">
    <property type="entry name" value="EF2_II_snRNP"/>
    <property type="match status" value="1"/>
</dbReference>
<dbReference type="Gene3D" id="3.30.70.870">
    <property type="entry name" value="Elongation Factor G (Translational Gtpase), domain 3"/>
    <property type="match status" value="1"/>
</dbReference>
<feature type="domain" description="Tr-type G" evidence="12">
    <location>
        <begin position="143"/>
        <end position="452"/>
    </location>
</feature>
<dbReference type="PANTHER" id="PTHR42908:SF6">
    <property type="entry name" value="116 KDA U5 SMALL NUCLEAR RIBONUCLEOPROTEIN COMPONENT"/>
    <property type="match status" value="1"/>
</dbReference>
<dbReference type="InterPro" id="IPR041095">
    <property type="entry name" value="EFG_II"/>
</dbReference>
<keyword evidence="8" id="KW-0539">Nucleus</keyword>
<dbReference type="Pfam" id="PF00009">
    <property type="entry name" value="GTP_EFTU"/>
    <property type="match status" value="1"/>
</dbReference>
<dbReference type="Pfam" id="PF14492">
    <property type="entry name" value="EFG_III"/>
    <property type="match status" value="1"/>
</dbReference>
<dbReference type="GO" id="GO:0000974">
    <property type="term" value="C:Prp19 complex"/>
    <property type="evidence" value="ECO:0007669"/>
    <property type="project" value="UniProtKB-ARBA"/>
</dbReference>
<dbReference type="SUPFAM" id="SSF54980">
    <property type="entry name" value="EF-G C-terminal domain-like"/>
    <property type="match status" value="2"/>
</dbReference>
<dbReference type="OMA" id="YIFRPIR"/>
<dbReference type="GO" id="GO:0030623">
    <property type="term" value="F:U5 snRNA binding"/>
    <property type="evidence" value="ECO:0007669"/>
    <property type="project" value="TreeGrafter"/>
</dbReference>
<keyword evidence="14" id="KW-0378">Hydrolase</keyword>
<dbReference type="SUPFAM" id="SSF50447">
    <property type="entry name" value="Translation proteins"/>
    <property type="match status" value="1"/>
</dbReference>
<dbReference type="GO" id="GO:0005525">
    <property type="term" value="F:GTP binding"/>
    <property type="evidence" value="ECO:0007669"/>
    <property type="project" value="UniProtKB-KW"/>
</dbReference>
<dbReference type="GO" id="GO:0046540">
    <property type="term" value="C:U4/U6 x U5 tri-snRNP complex"/>
    <property type="evidence" value="ECO:0007669"/>
    <property type="project" value="TreeGrafter"/>
</dbReference>
<dbReference type="CDD" id="cd04098">
    <property type="entry name" value="eEF2_C_snRNP"/>
    <property type="match status" value="1"/>
</dbReference>
<dbReference type="InterPro" id="IPR000795">
    <property type="entry name" value="T_Tr_GTP-bd_dom"/>
</dbReference>
<evidence type="ECO:0000256" key="9">
    <source>
        <dbReference type="ARBA" id="ARBA00031432"/>
    </source>
</evidence>
<comment type="function">
    <text evidence="10">Required for pre-mRNA splicing as component of the spliceosome, including pre-catalytic, catalytic and post-catalytic spliceosomal complexes. Component of the U5 snRNP and the U4/U6-U5 tri-snRNP complex, a building block of the spliceosome. As a component of the minor spliceosome, involved in the splicing of U12-type introns in pre-mRNAs.</text>
</comment>
<evidence type="ECO:0000256" key="5">
    <source>
        <dbReference type="ARBA" id="ARBA00022741"/>
    </source>
</evidence>
<dbReference type="FunFam" id="3.40.50.300:FF:000646">
    <property type="entry name" value="U5 small nuclear ribonucleoprotein component"/>
    <property type="match status" value="1"/>
</dbReference>
<dbReference type="PROSITE" id="PS51722">
    <property type="entry name" value="G_TR_2"/>
    <property type="match status" value="1"/>
</dbReference>
<dbReference type="GO" id="GO:0005682">
    <property type="term" value="C:U5 snRNP"/>
    <property type="evidence" value="ECO:0007669"/>
    <property type="project" value="UniProtKB-ARBA"/>
</dbReference>
<dbReference type="CDD" id="cd01683">
    <property type="entry name" value="EF2_IV_snRNP"/>
    <property type="match status" value="1"/>
</dbReference>
<dbReference type="VEuPathDB" id="FungiDB:YALI0_A20768g"/>
<dbReference type="VEuPathDB" id="FungiDB:YALI1_A21797g"/>
<evidence type="ECO:0000313" key="15">
    <source>
        <dbReference type="Proteomes" id="UP000182444"/>
    </source>
</evidence>
<dbReference type="Gene3D" id="3.90.1430.10">
    <property type="entry name" value="Yeast translation eEF2 (G' domain)"/>
    <property type="match status" value="1"/>
</dbReference>
<dbReference type="Gene3D" id="3.30.70.240">
    <property type="match status" value="1"/>
</dbReference>
<gene>
    <name evidence="14" type="ORF">B0I71DRAFT_134264</name>
    <name evidence="13" type="ORF">YALI1_A21797g</name>
</gene>
<evidence type="ECO:0000313" key="16">
    <source>
        <dbReference type="Proteomes" id="UP000256601"/>
    </source>
</evidence>
<dbReference type="GO" id="GO:0003924">
    <property type="term" value="F:GTPase activity"/>
    <property type="evidence" value="ECO:0007669"/>
    <property type="project" value="InterPro"/>
</dbReference>
<dbReference type="AlphaFoldDB" id="A0A1D8N5N7"/>
<dbReference type="InterPro" id="IPR020568">
    <property type="entry name" value="Ribosomal_Su5_D2-typ_SF"/>
</dbReference>
<dbReference type="PANTHER" id="PTHR42908">
    <property type="entry name" value="TRANSLATION ELONGATION FACTOR-RELATED"/>
    <property type="match status" value="1"/>
</dbReference>
<keyword evidence="3" id="KW-0507">mRNA processing</keyword>
<name>A0A1D8N5N7_YARLL</name>
<dbReference type="InterPro" id="IPR000640">
    <property type="entry name" value="EFG_V-like"/>
</dbReference>
<proteinExistence type="predicted"/>
<dbReference type="InterPro" id="IPR035655">
    <property type="entry name" value="U5-116kDa_C"/>
</dbReference>
<evidence type="ECO:0000256" key="2">
    <source>
        <dbReference type="ARBA" id="ARBA00018774"/>
    </source>
</evidence>
<evidence type="ECO:0000256" key="6">
    <source>
        <dbReference type="ARBA" id="ARBA00023134"/>
    </source>
</evidence>
<evidence type="ECO:0000313" key="14">
    <source>
        <dbReference type="EMBL" id="RDW24472.1"/>
    </source>
</evidence>
<dbReference type="InterPro" id="IPR044121">
    <property type="entry name" value="Snu114_GTP-bd"/>
</dbReference>
<dbReference type="eggNOG" id="KOG0468">
    <property type="taxonomic scope" value="Eukaryota"/>
</dbReference>
<dbReference type="FunFam" id="3.30.230.10:FF:000009">
    <property type="entry name" value="116 kDa U5 small nuclear ribonucleoprotein component"/>
    <property type="match status" value="1"/>
</dbReference>
<evidence type="ECO:0000256" key="1">
    <source>
        <dbReference type="ARBA" id="ARBA00004123"/>
    </source>
</evidence>
<sequence>MDDYDEFGNYIGEEVEEVVANGVEEVHIEEDQRIPDSDDEIEDDSKTEMVLNPDTAHLALEPMVRDMEVEGGNQQITLHEDKVYYPRMESVYGPGVEIVHNDRDGQSLEEPMVEPEREVIKEEGLPETTYQRDYQVAMMSQTEYIRNVSIVGNLHHGKTALCDMLIEATHKLTDEHSGHINGHVSRYTDTAAVEIERGVSTKTNPLSMLLADSKHKSHAMTFLDTPGHVNFYDEVICALSITEGALLVVDVVEGPLAGTKEAIRNAFRHSNTLTLCINKLDRLILDLRLPPADAYYKIANVIDEINIFIASEFGEERYFDPLTNVMFASAKFRFVFTLESMARKVTPNYTALTKRLWGNVFYNPETSAFSTQASSTAKRAFVYFVLEPLYKVFSTCLGEEPEKAVNMLSSLKLPKHSQKLDAEDLIRTACIAFFETYSPLVDILTRYIPAPKVGEEKEEAEKPTVVKVAKLIASADRESFYALSRIVSGSVRLGQKVKVLGAHYVPNEDEEDCADATITDLFVSQTRYKYTVVSAPVGNIVLIGGIDKTIIKNATVTTDKSIFPFSPLQFTPPVFKISIEPVNPSELPKMLDSLRKCQKSYPLLQTKVEESGEHVILGSGELYVDCVMHDMRLVFARDLNVKVSDPTTRFCETCVESSAIKTYAETPNKKSKITIIAEPLEEDVSKTISLGQITPTDKQGFAKLGYDALASRNVWAFGPTETSPNLLLNDTIPGEVNKQLLNSVKDSVVQGFMWATREGPLCEEPLRDVKFKVMDLDLADKAIFRGAGQIIPTTRRACYSSYLLAGPRLMEPIYSVHVTCPHAAVKVVLEVLEKRRGHLTSDTPIGGTTLYEVMGYVPVMDSFGLETDIRVATQGQALVSLIFNDWQVVPGDPLDRSIKLPSLQAMSGTSLARDFVVKTRRHKGLSDDPTVTKYLDDSLLKTLTESGLLG</sequence>
<dbReference type="SUPFAM" id="SSF52540">
    <property type="entry name" value="P-loop containing nucleoside triphosphate hydrolases"/>
    <property type="match status" value="1"/>
</dbReference>
<keyword evidence="7" id="KW-0508">mRNA splicing</keyword>
<dbReference type="PRINTS" id="PR00315">
    <property type="entry name" value="ELONGATNFCT"/>
</dbReference>
<dbReference type="Pfam" id="PF00679">
    <property type="entry name" value="EFG_C"/>
    <property type="match status" value="1"/>
</dbReference>
<dbReference type="Gene3D" id="3.40.50.300">
    <property type="entry name" value="P-loop containing nucleotide triphosphate hydrolases"/>
    <property type="match status" value="1"/>
</dbReference>
<dbReference type="SUPFAM" id="SSF54211">
    <property type="entry name" value="Ribosomal protein S5 domain 2-like"/>
    <property type="match status" value="1"/>
</dbReference>
<evidence type="ECO:0000313" key="13">
    <source>
        <dbReference type="EMBL" id="AOW00945.1"/>
    </source>
</evidence>
<dbReference type="InterPro" id="IPR031950">
    <property type="entry name" value="EFTUD2_N"/>
</dbReference>
<evidence type="ECO:0000256" key="3">
    <source>
        <dbReference type="ARBA" id="ARBA00022664"/>
    </source>
</evidence>
<dbReference type="InterPro" id="IPR009000">
    <property type="entry name" value="Transl_B-barrel_sf"/>
</dbReference>
<reference evidence="14 16" key="2">
    <citation type="submission" date="2018-07" db="EMBL/GenBank/DDBJ databases">
        <title>Draft Genome Assemblies for Five Robust Yarrowia lipolytica Strains Exhibiting High Lipid Production and Pentose Sugar Utilization and Sugar Alcohol Secretion from Undetoxified Lignocellulosic Biomass Hydrolysates.</title>
        <authorList>
            <consortium name="DOE Joint Genome Institute"/>
            <person name="Walker C."/>
            <person name="Ryu S."/>
            <person name="Na H."/>
            <person name="Zane M."/>
            <person name="LaButti K."/>
            <person name="Lipzen A."/>
            <person name="Haridas S."/>
            <person name="Barry K."/>
            <person name="Grigoriev I.V."/>
            <person name="Quarterman J."/>
            <person name="Slininger P."/>
            <person name="Dien B."/>
            <person name="Trinh C.T."/>
        </authorList>
    </citation>
    <scope>NUCLEOTIDE SEQUENCE [LARGE SCALE GENOMIC DNA]</scope>
    <source>
        <strain evidence="14 16">YB392</strain>
    </source>
</reference>
<dbReference type="RefSeq" id="XP_500302.1">
    <property type="nucleotide sequence ID" value="XM_500302.1"/>
</dbReference>
<dbReference type="InterPro" id="IPR035647">
    <property type="entry name" value="EFG_III/V"/>
</dbReference>
<dbReference type="KEGG" id="yli:2905781"/>
<protein>
    <recommendedName>
        <fullName evidence="2">116 kDa U5 small nuclear ribonucleoprotein component</fullName>
    </recommendedName>
    <alternativeName>
        <fullName evidence="9">U5 snRNP-specific protein, 116 kDa</fullName>
    </alternativeName>
</protein>
<dbReference type="EMBL" id="KZ859033">
    <property type="protein sequence ID" value="RDW24472.1"/>
    <property type="molecule type" value="Genomic_DNA"/>
</dbReference>
<dbReference type="SMART" id="SM00838">
    <property type="entry name" value="EFG_C"/>
    <property type="match status" value="1"/>
</dbReference>
<evidence type="ECO:0000259" key="12">
    <source>
        <dbReference type="PROSITE" id="PS51722"/>
    </source>
</evidence>
<dbReference type="GO" id="GO:0005829">
    <property type="term" value="C:cytosol"/>
    <property type="evidence" value="ECO:0007669"/>
    <property type="project" value="TreeGrafter"/>
</dbReference>
<dbReference type="GO" id="GO:0071007">
    <property type="term" value="C:U2-type catalytic step 2 spliceosome"/>
    <property type="evidence" value="ECO:0007669"/>
    <property type="project" value="TreeGrafter"/>
</dbReference>
<dbReference type="FunFam" id="3.30.70.870:FF:000002">
    <property type="entry name" value="Translation elongation factor 2"/>
    <property type="match status" value="1"/>
</dbReference>
<comment type="function">
    <text evidence="11">Component of the U5 snRNP complex required for pre-mRNA splicing. Binds GTP.</text>
</comment>
<dbReference type="Proteomes" id="UP000256601">
    <property type="component" value="Unassembled WGS sequence"/>
</dbReference>
<dbReference type="Proteomes" id="UP000182444">
    <property type="component" value="Chromosome 1A"/>
</dbReference>
<dbReference type="Pfam" id="PF03764">
    <property type="entry name" value="EFG_IV"/>
    <property type="match status" value="1"/>
</dbReference>
<keyword evidence="6" id="KW-0342">GTP-binding</keyword>
<dbReference type="InterPro" id="IPR014721">
    <property type="entry name" value="Ribsml_uS5_D2-typ_fold_subgr"/>
</dbReference>
<evidence type="ECO:0000256" key="10">
    <source>
        <dbReference type="ARBA" id="ARBA00045974"/>
    </source>
</evidence>
<dbReference type="GeneID" id="2905781"/>
<accession>A0A1D8N5N7</accession>
<dbReference type="InterPro" id="IPR027417">
    <property type="entry name" value="P-loop_NTPase"/>
</dbReference>
<dbReference type="Gene3D" id="3.30.230.10">
    <property type="match status" value="1"/>
</dbReference>
<comment type="subcellular location">
    <subcellularLocation>
        <location evidence="1">Nucleus</location>
    </subcellularLocation>
</comment>
<evidence type="ECO:0000256" key="4">
    <source>
        <dbReference type="ARBA" id="ARBA00022728"/>
    </source>
</evidence>
<evidence type="ECO:0000256" key="8">
    <source>
        <dbReference type="ARBA" id="ARBA00023242"/>
    </source>
</evidence>
<evidence type="ECO:0000256" key="11">
    <source>
        <dbReference type="ARBA" id="ARBA00055641"/>
    </source>
</evidence>
<dbReference type="EMBL" id="CP017553">
    <property type="protein sequence ID" value="AOW00945.1"/>
    <property type="molecule type" value="Genomic_DNA"/>
</dbReference>
<dbReference type="FunFam" id="3.30.70.240:FF:000022">
    <property type="entry name" value="U5 snRNP-specific protein"/>
    <property type="match status" value="1"/>
</dbReference>
<dbReference type="Gene3D" id="2.40.30.10">
    <property type="entry name" value="Translation factors"/>
    <property type="match status" value="1"/>
</dbReference>
<keyword evidence="4" id="KW-0747">Spliceosome</keyword>
<reference evidence="13 15" key="1">
    <citation type="journal article" date="2016" name="PLoS ONE">
        <title>Sequence Assembly of Yarrowia lipolytica Strain W29/CLIB89 Shows Transposable Element Diversity.</title>
        <authorList>
            <person name="Magnan C."/>
            <person name="Yu J."/>
            <person name="Chang I."/>
            <person name="Jahn E."/>
            <person name="Kanomata Y."/>
            <person name="Wu J."/>
            <person name="Zeller M."/>
            <person name="Oakes M."/>
            <person name="Baldi P."/>
            <person name="Sandmeyer S."/>
        </authorList>
    </citation>
    <scope>NUCLEOTIDE SEQUENCE [LARGE SCALE GENOMIC DNA]</scope>
    <source>
        <strain evidence="13">CLIB89</strain>
        <strain evidence="15">CLIB89(W29)</strain>
    </source>
</reference>
<dbReference type="InterPro" id="IPR005517">
    <property type="entry name" value="Transl_elong_EFG/EF2_IV"/>
</dbReference>
<dbReference type="SMART" id="SM00889">
    <property type="entry name" value="EFG_IV"/>
    <property type="match status" value="1"/>
</dbReference>